<dbReference type="Gene3D" id="3.40.50.2300">
    <property type="match status" value="1"/>
</dbReference>
<dbReference type="Pfam" id="PF00072">
    <property type="entry name" value="Response_reg"/>
    <property type="match status" value="1"/>
</dbReference>
<keyword evidence="4" id="KW-0804">Transcription</keyword>
<organism evidence="5 6">
    <name type="scientific">Denitratisoma oestradiolicum</name>
    <dbReference type="NCBI Taxonomy" id="311182"/>
    <lineage>
        <taxon>Bacteria</taxon>
        <taxon>Pseudomonadati</taxon>
        <taxon>Pseudomonadota</taxon>
        <taxon>Betaproteobacteria</taxon>
        <taxon>Nitrosomonadales</taxon>
        <taxon>Sterolibacteriaceae</taxon>
        <taxon>Denitratisoma</taxon>
    </lineage>
</organism>
<dbReference type="PANTHER" id="PTHR43214">
    <property type="entry name" value="TWO-COMPONENT RESPONSE REGULATOR"/>
    <property type="match status" value="1"/>
</dbReference>
<dbReference type="PRINTS" id="PR00038">
    <property type="entry name" value="HTHLUXR"/>
</dbReference>
<name>A0A6S6XQ24_9PROT</name>
<keyword evidence="3 5" id="KW-0238">DNA-binding</keyword>
<dbReference type="SMART" id="SM00421">
    <property type="entry name" value="HTH_LUXR"/>
    <property type="match status" value="1"/>
</dbReference>
<sequence>MKIMIVDDHPVVRQGIRLILGADAEIEVVAEAANAREAMEQARHQALDLIVLDLNLPDQNGFWVLKEVRRIHPDLPVLILSIQPEEHMAVRALKAGASGFLNKESAPEELVKAVRSVMRGKRYISPRLAEWLAVDISGHRESLPHERLSDREYQVLCLLASGKSISDIAATLHRSPNTISTYRTRILHKMGIETNAGLTHYALTHQLIK</sequence>
<accession>A0A6S6XQ24</accession>
<dbReference type="InterPro" id="IPR058245">
    <property type="entry name" value="NreC/VraR/RcsB-like_REC"/>
</dbReference>
<keyword evidence="6" id="KW-1185">Reference proteome</keyword>
<dbReference type="RefSeq" id="WP_145771588.1">
    <property type="nucleotide sequence ID" value="NZ_LR778301.1"/>
</dbReference>
<evidence type="ECO:0000256" key="1">
    <source>
        <dbReference type="ARBA" id="ARBA00022553"/>
    </source>
</evidence>
<dbReference type="InterPro" id="IPR011006">
    <property type="entry name" value="CheY-like_superfamily"/>
</dbReference>
<dbReference type="GO" id="GO:0003677">
    <property type="term" value="F:DNA binding"/>
    <property type="evidence" value="ECO:0007669"/>
    <property type="project" value="UniProtKB-KW"/>
</dbReference>
<dbReference type="PANTHER" id="PTHR43214:SF41">
    <property type="entry name" value="NITRATE_NITRITE RESPONSE REGULATOR PROTEIN NARP"/>
    <property type="match status" value="1"/>
</dbReference>
<dbReference type="InterPro" id="IPR016032">
    <property type="entry name" value="Sig_transdc_resp-reg_C-effctor"/>
</dbReference>
<dbReference type="InterPro" id="IPR001789">
    <property type="entry name" value="Sig_transdc_resp-reg_receiver"/>
</dbReference>
<proteinExistence type="predicted"/>
<dbReference type="InterPro" id="IPR000792">
    <property type="entry name" value="Tscrpt_reg_LuxR_C"/>
</dbReference>
<dbReference type="AlphaFoldDB" id="A0A6S6XQ24"/>
<dbReference type="Pfam" id="PF00196">
    <property type="entry name" value="GerE"/>
    <property type="match status" value="1"/>
</dbReference>
<evidence type="ECO:0000313" key="5">
    <source>
        <dbReference type="EMBL" id="CAB1368046.1"/>
    </source>
</evidence>
<dbReference type="Proteomes" id="UP000515733">
    <property type="component" value="Chromosome"/>
</dbReference>
<dbReference type="SUPFAM" id="SSF46894">
    <property type="entry name" value="C-terminal effector domain of the bipartite response regulators"/>
    <property type="match status" value="1"/>
</dbReference>
<dbReference type="KEGG" id="doe:DENOEST_0881"/>
<dbReference type="EMBL" id="LR778301">
    <property type="protein sequence ID" value="CAB1368046.1"/>
    <property type="molecule type" value="Genomic_DNA"/>
</dbReference>
<gene>
    <name evidence="5" type="ORF">DENOEST_0881</name>
</gene>
<protein>
    <submittedName>
        <fullName evidence="5">Response regulator containing a CheY-like receiver domain and an HTH DNA-binding domain</fullName>
    </submittedName>
</protein>
<evidence type="ECO:0000256" key="2">
    <source>
        <dbReference type="ARBA" id="ARBA00023015"/>
    </source>
</evidence>
<evidence type="ECO:0000256" key="3">
    <source>
        <dbReference type="ARBA" id="ARBA00023125"/>
    </source>
</evidence>
<dbReference type="InterPro" id="IPR039420">
    <property type="entry name" value="WalR-like"/>
</dbReference>
<evidence type="ECO:0000256" key="4">
    <source>
        <dbReference type="ARBA" id="ARBA00023163"/>
    </source>
</evidence>
<dbReference type="GO" id="GO:0006355">
    <property type="term" value="P:regulation of DNA-templated transcription"/>
    <property type="evidence" value="ECO:0007669"/>
    <property type="project" value="InterPro"/>
</dbReference>
<reference evidence="5 6" key="1">
    <citation type="submission" date="2020-03" db="EMBL/GenBank/DDBJ databases">
        <authorList>
            <consortium name="Genoscope - CEA"/>
            <person name="William W."/>
        </authorList>
    </citation>
    <scope>NUCLEOTIDE SEQUENCE [LARGE SCALE GENOMIC DNA]</scope>
    <source>
        <strain evidence="6">DSM 16959</strain>
    </source>
</reference>
<dbReference type="PROSITE" id="PS50043">
    <property type="entry name" value="HTH_LUXR_2"/>
    <property type="match status" value="1"/>
</dbReference>
<dbReference type="SUPFAM" id="SSF52172">
    <property type="entry name" value="CheY-like"/>
    <property type="match status" value="1"/>
</dbReference>
<dbReference type="OrthoDB" id="9780593at2"/>
<dbReference type="GO" id="GO:0000160">
    <property type="term" value="P:phosphorelay signal transduction system"/>
    <property type="evidence" value="ECO:0007669"/>
    <property type="project" value="InterPro"/>
</dbReference>
<dbReference type="PROSITE" id="PS50110">
    <property type="entry name" value="RESPONSE_REGULATORY"/>
    <property type="match status" value="1"/>
</dbReference>
<dbReference type="CDD" id="cd17535">
    <property type="entry name" value="REC_NarL-like"/>
    <property type="match status" value="1"/>
</dbReference>
<keyword evidence="1" id="KW-0597">Phosphoprotein</keyword>
<dbReference type="CDD" id="cd06170">
    <property type="entry name" value="LuxR_C_like"/>
    <property type="match status" value="1"/>
</dbReference>
<keyword evidence="2" id="KW-0805">Transcription regulation</keyword>
<evidence type="ECO:0000313" key="6">
    <source>
        <dbReference type="Proteomes" id="UP000515733"/>
    </source>
</evidence>
<dbReference type="SMART" id="SM00448">
    <property type="entry name" value="REC"/>
    <property type="match status" value="1"/>
</dbReference>